<protein>
    <submittedName>
        <fullName evidence="2">Uncharacterized protein</fullName>
    </submittedName>
</protein>
<organism evidence="1 2">
    <name type="scientific">Panagrolaimus sp. ES5</name>
    <dbReference type="NCBI Taxonomy" id="591445"/>
    <lineage>
        <taxon>Eukaryota</taxon>
        <taxon>Metazoa</taxon>
        <taxon>Ecdysozoa</taxon>
        <taxon>Nematoda</taxon>
        <taxon>Chromadorea</taxon>
        <taxon>Rhabditida</taxon>
        <taxon>Tylenchina</taxon>
        <taxon>Panagrolaimomorpha</taxon>
        <taxon>Panagrolaimoidea</taxon>
        <taxon>Panagrolaimidae</taxon>
        <taxon>Panagrolaimus</taxon>
    </lineage>
</organism>
<evidence type="ECO:0000313" key="2">
    <source>
        <dbReference type="WBParaSite" id="ES5_v2.g7797.t1"/>
    </source>
</evidence>
<proteinExistence type="predicted"/>
<accession>A0AC34GSW1</accession>
<reference evidence="2" key="1">
    <citation type="submission" date="2022-11" db="UniProtKB">
        <authorList>
            <consortium name="WormBaseParasite"/>
        </authorList>
    </citation>
    <scope>IDENTIFICATION</scope>
</reference>
<name>A0AC34GSW1_9BILA</name>
<dbReference type="WBParaSite" id="ES5_v2.g7797.t1">
    <property type="protein sequence ID" value="ES5_v2.g7797.t1"/>
    <property type="gene ID" value="ES5_v2.g7797"/>
</dbReference>
<dbReference type="Proteomes" id="UP000887579">
    <property type="component" value="Unplaced"/>
</dbReference>
<sequence>MKSILLYYFSTFVFLSTFGNVFSTNSPLRCSEISVTFQFHEYDQWNVTASATISVYRKKDNVQYISISNFTVNSGFTHDSATSYCVSEICTSDFDKPFEIAVKNTTLEVTAFFPTYSFGLYDVSVDDDSFYGEEGYLFDMMDNKCLSDFYNQTNLETTTTQCCTTFQPASQAPINTPKCKIFQSRTSILDVDNNFSVDGTSTMKFLLNGNDITGSGSITGSNGHEYIATYYVDDSTCNGHPESNNITCSPFTLPDGDSLALIRVNYMELNGSRYDSSFDGMVGRILIRNGQTLMEEGKPFTATNNCFYINYSSDSHPFSQVITNSFCCAQF</sequence>
<evidence type="ECO:0000313" key="1">
    <source>
        <dbReference type="Proteomes" id="UP000887579"/>
    </source>
</evidence>